<protein>
    <recommendedName>
        <fullName evidence="3">PhiE125 gp8 family phage protein</fullName>
    </recommendedName>
</protein>
<organism evidence="1 2">
    <name type="scientific">Lysobacter korlensis</name>
    <dbReference type="NCBI Taxonomy" id="553636"/>
    <lineage>
        <taxon>Bacteria</taxon>
        <taxon>Pseudomonadati</taxon>
        <taxon>Pseudomonadota</taxon>
        <taxon>Gammaproteobacteria</taxon>
        <taxon>Lysobacterales</taxon>
        <taxon>Lysobacteraceae</taxon>
        <taxon>Lysobacter</taxon>
    </lineage>
</organism>
<dbReference type="RefSeq" id="WP_386666129.1">
    <property type="nucleotide sequence ID" value="NZ_JBHLTG010000001.1"/>
</dbReference>
<accession>A0ABV6RKL0</accession>
<dbReference type="Gene3D" id="1.10.3230.30">
    <property type="entry name" value="Phage gp6-like head-tail connector protein"/>
    <property type="match status" value="1"/>
</dbReference>
<evidence type="ECO:0000313" key="1">
    <source>
        <dbReference type="EMBL" id="MFC0677522.1"/>
    </source>
</evidence>
<sequence length="166" mass="17311">MLTVTAAAVEPVTLAQAKAHLNVLHTDSDVHIGALVSAARAHVEMTTGRALAAAQYMWPAGPSWQQLPLAPIAAVAAATYIDSSGARVALPAYTVDLERGALALGSGSLLGSKVNITFTTAAPAVVPEPLQQAILLQVQQLWDGEDEKRRDTIAALVAPYRLNLGV</sequence>
<evidence type="ECO:0008006" key="3">
    <source>
        <dbReference type="Google" id="ProtNLM"/>
    </source>
</evidence>
<dbReference type="NCBIfam" id="TIGR02215">
    <property type="entry name" value="phage_chp_gp8"/>
    <property type="match status" value="1"/>
</dbReference>
<name>A0ABV6RKL0_9GAMM</name>
<dbReference type="InterPro" id="IPR011738">
    <property type="entry name" value="Phage_CHP"/>
</dbReference>
<proteinExistence type="predicted"/>
<comment type="caution">
    <text evidence="1">The sequence shown here is derived from an EMBL/GenBank/DDBJ whole genome shotgun (WGS) entry which is preliminary data.</text>
</comment>
<keyword evidence="2" id="KW-1185">Reference proteome</keyword>
<gene>
    <name evidence="1" type="ORF">ACFFGH_06615</name>
</gene>
<dbReference type="EMBL" id="JBHLTG010000001">
    <property type="protein sequence ID" value="MFC0677522.1"/>
    <property type="molecule type" value="Genomic_DNA"/>
</dbReference>
<reference evidence="1 2" key="1">
    <citation type="submission" date="2024-09" db="EMBL/GenBank/DDBJ databases">
        <authorList>
            <person name="Sun Q."/>
            <person name="Mori K."/>
        </authorList>
    </citation>
    <scope>NUCLEOTIDE SEQUENCE [LARGE SCALE GENOMIC DNA]</scope>
    <source>
        <strain evidence="1 2">KCTC 23076</strain>
    </source>
</reference>
<dbReference type="CDD" id="cd08054">
    <property type="entry name" value="gp6"/>
    <property type="match status" value="1"/>
</dbReference>
<evidence type="ECO:0000313" key="2">
    <source>
        <dbReference type="Proteomes" id="UP001589896"/>
    </source>
</evidence>
<dbReference type="Proteomes" id="UP001589896">
    <property type="component" value="Unassembled WGS sequence"/>
</dbReference>